<reference evidence="2" key="1">
    <citation type="journal article" date="2019" name="Int. J. Syst. Evol. Microbiol.">
        <title>The Global Catalogue of Microorganisms (GCM) 10K type strain sequencing project: providing services to taxonomists for standard genome sequencing and annotation.</title>
        <authorList>
            <consortium name="The Broad Institute Genomics Platform"/>
            <consortium name="The Broad Institute Genome Sequencing Center for Infectious Disease"/>
            <person name="Wu L."/>
            <person name="Ma J."/>
        </authorList>
    </citation>
    <scope>NUCLEOTIDE SEQUENCE [LARGE SCALE GENOMIC DNA]</scope>
    <source>
        <strain evidence="2">JCM 31920</strain>
    </source>
</reference>
<evidence type="ECO:0000313" key="2">
    <source>
        <dbReference type="Proteomes" id="UP001501508"/>
    </source>
</evidence>
<accession>A0ABP8M0E2</accession>
<name>A0ABP8M0E2_9BACT</name>
<dbReference type="RefSeq" id="WP_345028889.1">
    <property type="nucleotide sequence ID" value="NZ_BAABEY010000022.1"/>
</dbReference>
<gene>
    <name evidence="1" type="ORF">GCM10023091_22280</name>
</gene>
<comment type="caution">
    <text evidence="1">The sequence shown here is derived from an EMBL/GenBank/DDBJ whole genome shotgun (WGS) entry which is preliminary data.</text>
</comment>
<organism evidence="1 2">
    <name type="scientific">Ravibacter arvi</name>
    <dbReference type="NCBI Taxonomy" id="2051041"/>
    <lineage>
        <taxon>Bacteria</taxon>
        <taxon>Pseudomonadati</taxon>
        <taxon>Bacteroidota</taxon>
        <taxon>Cytophagia</taxon>
        <taxon>Cytophagales</taxon>
        <taxon>Spirosomataceae</taxon>
        <taxon>Ravibacter</taxon>
    </lineage>
</organism>
<dbReference type="SUPFAM" id="SSF52833">
    <property type="entry name" value="Thioredoxin-like"/>
    <property type="match status" value="1"/>
</dbReference>
<dbReference type="Gene3D" id="3.40.30.10">
    <property type="entry name" value="Glutaredoxin"/>
    <property type="match status" value="1"/>
</dbReference>
<sequence>MNTPVLPALFAAGNLNATYSYDTYMELMETVVRENRTTGPKQSPDYAAYTRLNLARMQRLNKTAVLDEDTIQLVNIIQSPQKWFVLTEAWCGDAAQCVPVIAKIAAVNPAISLTLMLRDENPEVMNQYLTNGGKSIPKLIVLDQDGNERFTWGPRPAGAQLIYDDYKQNPGRPFSELTEDLQRWYNADKTHSIQRELCEGIKKSL</sequence>
<dbReference type="EMBL" id="BAABEY010000022">
    <property type="protein sequence ID" value="GAA4439699.1"/>
    <property type="molecule type" value="Genomic_DNA"/>
</dbReference>
<dbReference type="InterPro" id="IPR036249">
    <property type="entry name" value="Thioredoxin-like_sf"/>
</dbReference>
<protein>
    <submittedName>
        <fullName evidence="1">Thioredoxin family protein</fullName>
    </submittedName>
</protein>
<dbReference type="Proteomes" id="UP001501508">
    <property type="component" value="Unassembled WGS sequence"/>
</dbReference>
<evidence type="ECO:0000313" key="1">
    <source>
        <dbReference type="EMBL" id="GAA4439699.1"/>
    </source>
</evidence>
<keyword evidence="2" id="KW-1185">Reference proteome</keyword>
<dbReference type="Pfam" id="PF14595">
    <property type="entry name" value="Thioredoxin_9"/>
    <property type="match status" value="1"/>
</dbReference>
<proteinExistence type="predicted"/>